<evidence type="ECO:0008006" key="4">
    <source>
        <dbReference type="Google" id="ProtNLM"/>
    </source>
</evidence>
<sequence>MSTKQILTAGLLSLVAVGAHAADVKSISKSGDERSQVKAYDEGQYVVKCVGAAKGGENDCGALDGSHDCAGLSPKSIDNSLNEWVYTTLKECAEHENGHFMMKGKDGAVALGKTEFQVKKVVK</sequence>
<evidence type="ECO:0000256" key="1">
    <source>
        <dbReference type="SAM" id="SignalP"/>
    </source>
</evidence>
<dbReference type="RefSeq" id="WP_109823124.1">
    <property type="nucleotide sequence ID" value="NZ_QGKL01000029.1"/>
</dbReference>
<keyword evidence="1" id="KW-0732">Signal</keyword>
<evidence type="ECO:0000313" key="3">
    <source>
        <dbReference type="Proteomes" id="UP000245506"/>
    </source>
</evidence>
<feature type="chain" id="PRO_5016258890" description="DUF2282 domain-containing protein" evidence="1">
    <location>
        <begin position="22"/>
        <end position="123"/>
    </location>
</feature>
<dbReference type="InterPro" id="IPR018740">
    <property type="entry name" value="DUF2282_membr"/>
</dbReference>
<evidence type="ECO:0000313" key="2">
    <source>
        <dbReference type="EMBL" id="PWQ96152.1"/>
    </source>
</evidence>
<reference evidence="2 3" key="1">
    <citation type="submission" date="2018-05" db="EMBL/GenBank/DDBJ databases">
        <title>Leucothrix arctica sp. nov., isolated from Arctic seawater.</title>
        <authorList>
            <person name="Choi A."/>
            <person name="Baek K."/>
        </authorList>
    </citation>
    <scope>NUCLEOTIDE SEQUENCE [LARGE SCALE GENOMIC DNA]</scope>
    <source>
        <strain evidence="2 3">IMCC9719</strain>
    </source>
</reference>
<keyword evidence="3" id="KW-1185">Reference proteome</keyword>
<dbReference type="EMBL" id="QGKL01000029">
    <property type="protein sequence ID" value="PWQ96152.1"/>
    <property type="molecule type" value="Genomic_DNA"/>
</dbReference>
<organism evidence="2 3">
    <name type="scientific">Leucothrix arctica</name>
    <dbReference type="NCBI Taxonomy" id="1481894"/>
    <lineage>
        <taxon>Bacteria</taxon>
        <taxon>Pseudomonadati</taxon>
        <taxon>Pseudomonadota</taxon>
        <taxon>Gammaproteobacteria</taxon>
        <taxon>Thiotrichales</taxon>
        <taxon>Thiotrichaceae</taxon>
        <taxon>Leucothrix</taxon>
    </lineage>
</organism>
<dbReference type="Proteomes" id="UP000245506">
    <property type="component" value="Unassembled WGS sequence"/>
</dbReference>
<feature type="signal peptide" evidence="1">
    <location>
        <begin position="1"/>
        <end position="21"/>
    </location>
</feature>
<protein>
    <recommendedName>
        <fullName evidence="4">DUF2282 domain-containing protein</fullName>
    </recommendedName>
</protein>
<proteinExistence type="predicted"/>
<gene>
    <name evidence="2" type="ORF">DKT75_09145</name>
</gene>
<comment type="caution">
    <text evidence="2">The sequence shown here is derived from an EMBL/GenBank/DDBJ whole genome shotgun (WGS) entry which is preliminary data.</text>
</comment>
<name>A0A317CIL3_9GAMM</name>
<accession>A0A317CIL3</accession>
<dbReference type="OrthoDB" id="1551288at2"/>
<dbReference type="Pfam" id="PF10048">
    <property type="entry name" value="DUF2282"/>
    <property type="match status" value="1"/>
</dbReference>
<dbReference type="AlphaFoldDB" id="A0A317CIL3"/>